<dbReference type="EMBL" id="AP011711">
    <property type="protein sequence ID" value="BAL55159.1"/>
    <property type="molecule type" value="Genomic_DNA"/>
</dbReference>
<dbReference type="PANTHER" id="PTHR43377:SF6">
    <property type="entry name" value="GFO_IDH_MOCA-LIKE OXIDOREDUCTASE N-TERMINAL DOMAIN-CONTAINING PROTEIN"/>
    <property type="match status" value="1"/>
</dbReference>
<reference evidence="3" key="2">
    <citation type="journal article" date="2012" name="PLoS ONE">
        <title>A Deeply Branching Thermophilic Bacterium with an Ancient Acetyl-CoA Pathway Dominates a Subsurface Ecosystem.</title>
        <authorList>
            <person name="Takami H."/>
            <person name="Noguchi H."/>
            <person name="Takaki Y."/>
            <person name="Uchiyama I."/>
            <person name="Toyoda A."/>
            <person name="Nishi S."/>
            <person name="Chee G.-J."/>
            <person name="Arai W."/>
            <person name="Nunoura T."/>
            <person name="Itoh T."/>
            <person name="Hattori M."/>
            <person name="Takai K."/>
        </authorList>
    </citation>
    <scope>NUCLEOTIDE SEQUENCE</scope>
</reference>
<dbReference type="Pfam" id="PF01408">
    <property type="entry name" value="GFO_IDH_MocA"/>
    <property type="match status" value="1"/>
</dbReference>
<protein>
    <submittedName>
        <fullName evidence="3">Oxidoreductase domain protein</fullName>
    </submittedName>
</protein>
<organism evidence="3">
    <name type="scientific">uncultured Acetothermia bacterium</name>
    <dbReference type="NCBI Taxonomy" id="236499"/>
    <lineage>
        <taxon>Bacteria</taxon>
        <taxon>Candidatus Bipolaricaulota</taxon>
        <taxon>environmental samples</taxon>
    </lineage>
</organism>
<dbReference type="SUPFAM" id="SSF55347">
    <property type="entry name" value="Glyceraldehyde-3-phosphate dehydrogenase-like, C-terminal domain"/>
    <property type="match status" value="1"/>
</dbReference>
<dbReference type="Gene3D" id="3.40.50.720">
    <property type="entry name" value="NAD(P)-binding Rossmann-like Domain"/>
    <property type="match status" value="1"/>
</dbReference>
<feature type="domain" description="Gfo/Idh/MocA-like oxidoreductase N-terminal" evidence="1">
    <location>
        <begin position="3"/>
        <end position="122"/>
    </location>
</feature>
<dbReference type="SUPFAM" id="SSF51735">
    <property type="entry name" value="NAD(P)-binding Rossmann-fold domains"/>
    <property type="match status" value="1"/>
</dbReference>
<dbReference type="AlphaFoldDB" id="H5SG73"/>
<evidence type="ECO:0000259" key="1">
    <source>
        <dbReference type="Pfam" id="PF01408"/>
    </source>
</evidence>
<accession>H5SG73</accession>
<feature type="domain" description="Gfo/Idh/MocA-like oxidoreductase C-terminal" evidence="2">
    <location>
        <begin position="134"/>
        <end position="332"/>
    </location>
</feature>
<dbReference type="InterPro" id="IPR000683">
    <property type="entry name" value="Gfo/Idh/MocA-like_OxRdtase_N"/>
</dbReference>
<dbReference type="InterPro" id="IPR004104">
    <property type="entry name" value="Gfo/Idh/MocA-like_OxRdtase_C"/>
</dbReference>
<evidence type="ECO:0000259" key="2">
    <source>
        <dbReference type="Pfam" id="PF02894"/>
    </source>
</evidence>
<sequence length="338" mass="38063">MAIRIGVIGYGYWGPNLVRNFTKIDDCQLVAVADINPKRLHIVQRQYPFLEVTESPEELIERTDIDAVAIITPVATHYLLAKSALDHGKHVLVEKPLVEKTSQAQELIDLADRYNKILMVDHTFIYSGAVRKIKELIAQGEIGNIYYFDSVRVNLGLFQHDVNVLWDLCPHDFSIMSYLIDRNPISVSAIGASPINYGSRPIESIAYVTVQLEGGILAHFHVNWLSPVKIRRTLIGGSKKMIVYDHLDPDNQVKIYDKGIAVVTTEERYKALIQYRTGDMYAPKLDQTEPLELVCKHFVECIKTGAVPLTDGEAGLRVVRLLEAAQQSLERSGEVIRL</sequence>
<dbReference type="InterPro" id="IPR051450">
    <property type="entry name" value="Gfo/Idh/MocA_Oxidoreductases"/>
</dbReference>
<name>H5SG73_9BACT</name>
<dbReference type="PANTHER" id="PTHR43377">
    <property type="entry name" value="BILIVERDIN REDUCTASE A"/>
    <property type="match status" value="1"/>
</dbReference>
<dbReference type="Gene3D" id="3.30.360.10">
    <property type="entry name" value="Dihydrodipicolinate Reductase, domain 2"/>
    <property type="match status" value="1"/>
</dbReference>
<proteinExistence type="predicted"/>
<reference evidence="3" key="1">
    <citation type="journal article" date="2005" name="Environ. Microbiol.">
        <title>Genetic and functional properties of uncultivated thermophilic crenarchaeotes from a subsurface gold mine as revealed by analysis of genome fragments.</title>
        <authorList>
            <person name="Nunoura T."/>
            <person name="Hirayama H."/>
            <person name="Takami H."/>
            <person name="Oida H."/>
            <person name="Nishi S."/>
            <person name="Shimamura S."/>
            <person name="Suzuki Y."/>
            <person name="Inagaki F."/>
            <person name="Takai K."/>
            <person name="Nealson K.H."/>
            <person name="Horikoshi K."/>
        </authorList>
    </citation>
    <scope>NUCLEOTIDE SEQUENCE</scope>
</reference>
<gene>
    <name evidence="3" type="ORF">HGMM_F23G10C12</name>
</gene>
<dbReference type="Pfam" id="PF02894">
    <property type="entry name" value="GFO_IDH_MocA_C"/>
    <property type="match status" value="1"/>
</dbReference>
<dbReference type="GO" id="GO:0000166">
    <property type="term" value="F:nucleotide binding"/>
    <property type="evidence" value="ECO:0007669"/>
    <property type="project" value="InterPro"/>
</dbReference>
<evidence type="ECO:0000313" key="3">
    <source>
        <dbReference type="EMBL" id="BAL55159.1"/>
    </source>
</evidence>
<dbReference type="InterPro" id="IPR036291">
    <property type="entry name" value="NAD(P)-bd_dom_sf"/>
</dbReference>